<name>A0A4D7B037_9HYPH</name>
<dbReference type="InterPro" id="IPR001753">
    <property type="entry name" value="Enoyl-CoA_hydra/iso"/>
</dbReference>
<dbReference type="InterPro" id="IPR051683">
    <property type="entry name" value="Enoyl-CoA_Hydratase/Isomerase"/>
</dbReference>
<evidence type="ECO:0000313" key="2">
    <source>
        <dbReference type="EMBL" id="QCI66979.1"/>
    </source>
</evidence>
<dbReference type="Proteomes" id="UP000298781">
    <property type="component" value="Chromosome"/>
</dbReference>
<dbReference type="KEGG" id="pstg:E8M01_23685"/>
<dbReference type="Pfam" id="PF00378">
    <property type="entry name" value="ECH_1"/>
    <property type="match status" value="1"/>
</dbReference>
<dbReference type="CDD" id="cd06558">
    <property type="entry name" value="crotonase-like"/>
    <property type="match status" value="1"/>
</dbReference>
<accession>A0A4D7B037</accession>
<evidence type="ECO:0000256" key="1">
    <source>
        <dbReference type="ARBA" id="ARBA00005254"/>
    </source>
</evidence>
<proteinExistence type="inferred from homology"/>
<dbReference type="OrthoDB" id="9781757at2"/>
<reference evidence="2 3" key="1">
    <citation type="submission" date="2019-04" db="EMBL/GenBank/DDBJ databases">
        <title>Phreatobacter aquaticus sp. nov.</title>
        <authorList>
            <person name="Choi A."/>
        </authorList>
    </citation>
    <scope>NUCLEOTIDE SEQUENCE [LARGE SCALE GENOMIC DNA]</scope>
    <source>
        <strain evidence="2 3">KCTC 52518</strain>
    </source>
</reference>
<dbReference type="RefSeq" id="WP_136962417.1">
    <property type="nucleotide sequence ID" value="NZ_CP039690.1"/>
</dbReference>
<dbReference type="SUPFAM" id="SSF52096">
    <property type="entry name" value="ClpP/crotonase"/>
    <property type="match status" value="1"/>
</dbReference>
<organism evidence="2 3">
    <name type="scientific">Phreatobacter stygius</name>
    <dbReference type="NCBI Taxonomy" id="1940610"/>
    <lineage>
        <taxon>Bacteria</taxon>
        <taxon>Pseudomonadati</taxon>
        <taxon>Pseudomonadota</taxon>
        <taxon>Alphaproteobacteria</taxon>
        <taxon>Hyphomicrobiales</taxon>
        <taxon>Phreatobacteraceae</taxon>
        <taxon>Phreatobacter</taxon>
    </lineage>
</organism>
<comment type="similarity">
    <text evidence="1">Belongs to the enoyl-CoA hydratase/isomerase family.</text>
</comment>
<protein>
    <submittedName>
        <fullName evidence="2">Enoyl-CoA hydratase/isomerase family protein</fullName>
    </submittedName>
</protein>
<gene>
    <name evidence="2" type="ORF">E8M01_23685</name>
</gene>
<dbReference type="GO" id="GO:0016853">
    <property type="term" value="F:isomerase activity"/>
    <property type="evidence" value="ECO:0007669"/>
    <property type="project" value="UniProtKB-KW"/>
</dbReference>
<dbReference type="PANTHER" id="PTHR42964:SF1">
    <property type="entry name" value="POLYKETIDE BIOSYNTHESIS ENOYL-COA HYDRATASE PKSH-RELATED"/>
    <property type="match status" value="1"/>
</dbReference>
<sequence length="264" mass="27292">MTDASAYLTYDGPIATLTLNRPESFNAVGAEAAATLAGLARELDTRADLRVVVIRGAGPAFCAGGDINVFAAHLDDPGPMVRGILDSHHDFLQRLQALPAIVVTSVHGAAAGAGLSLAFMGDLCIAADTARFTPAYARLGVSPDGGGTVGLVRAVGARRALQIYLMEDGFDASQAEAWGLVNKVVPADMLEAATKALAERLAGFNPAAVAATKRLVHASAGRPMAEQLEAEMTELIGCMKTAPFRDAVHRFIAKSRAAKPGASA</sequence>
<dbReference type="EMBL" id="CP039690">
    <property type="protein sequence ID" value="QCI66979.1"/>
    <property type="molecule type" value="Genomic_DNA"/>
</dbReference>
<keyword evidence="3" id="KW-1185">Reference proteome</keyword>
<dbReference type="InterPro" id="IPR029045">
    <property type="entry name" value="ClpP/crotonase-like_dom_sf"/>
</dbReference>
<keyword evidence="2" id="KW-0413">Isomerase</keyword>
<evidence type="ECO:0000313" key="3">
    <source>
        <dbReference type="Proteomes" id="UP000298781"/>
    </source>
</evidence>
<dbReference type="Gene3D" id="3.90.226.10">
    <property type="entry name" value="2-enoyl-CoA Hydratase, Chain A, domain 1"/>
    <property type="match status" value="1"/>
</dbReference>
<dbReference type="AlphaFoldDB" id="A0A4D7B037"/>
<dbReference type="PANTHER" id="PTHR42964">
    <property type="entry name" value="ENOYL-COA HYDRATASE"/>
    <property type="match status" value="1"/>
</dbReference>